<protein>
    <submittedName>
        <fullName evidence="1">Uncharacterized protein</fullName>
    </submittedName>
</protein>
<gene>
    <name evidence="1" type="ORF">Tcan_00780</name>
</gene>
<organism evidence="1 2">
    <name type="scientific">Toxocara canis</name>
    <name type="common">Canine roundworm</name>
    <dbReference type="NCBI Taxonomy" id="6265"/>
    <lineage>
        <taxon>Eukaryota</taxon>
        <taxon>Metazoa</taxon>
        <taxon>Ecdysozoa</taxon>
        <taxon>Nematoda</taxon>
        <taxon>Chromadorea</taxon>
        <taxon>Rhabditida</taxon>
        <taxon>Spirurina</taxon>
        <taxon>Ascaridomorpha</taxon>
        <taxon>Ascaridoidea</taxon>
        <taxon>Toxocaridae</taxon>
        <taxon>Toxocara</taxon>
    </lineage>
</organism>
<evidence type="ECO:0000313" key="2">
    <source>
        <dbReference type="Proteomes" id="UP000031036"/>
    </source>
</evidence>
<feature type="non-terminal residue" evidence="1">
    <location>
        <position position="176"/>
    </location>
</feature>
<dbReference type="EMBL" id="JPKZ01002445">
    <property type="protein sequence ID" value="KHN76727.1"/>
    <property type="molecule type" value="Genomic_DNA"/>
</dbReference>
<keyword evidence="2" id="KW-1185">Reference proteome</keyword>
<feature type="non-terminal residue" evidence="1">
    <location>
        <position position="1"/>
    </location>
</feature>
<name>A0A0B2V5J2_TOXCA</name>
<accession>A0A0B2V5J2</accession>
<dbReference type="Proteomes" id="UP000031036">
    <property type="component" value="Unassembled WGS sequence"/>
</dbReference>
<sequence length="176" mass="20435">THAHIHPVVRPAKSAALLKVSFLRTRTRYAWARDSAQNQETPLVCPRCCPTYERCAAAVPSHPAASWLLCCALLHRFHSTPPYVPSYSSVEYYCFLFYSRLLIDHCMDTQTVLIVLQNAICYGYFDWAFISRSFYYLRTDHLLCYSAQQHSCNSLTTLYHYAYPLRYMLMRSVLAL</sequence>
<proteinExistence type="predicted"/>
<comment type="caution">
    <text evidence="1">The sequence shown here is derived from an EMBL/GenBank/DDBJ whole genome shotgun (WGS) entry which is preliminary data.</text>
</comment>
<evidence type="ECO:0000313" key="1">
    <source>
        <dbReference type="EMBL" id="KHN76727.1"/>
    </source>
</evidence>
<reference evidence="1 2" key="1">
    <citation type="submission" date="2014-11" db="EMBL/GenBank/DDBJ databases">
        <title>Genetic blueprint of the zoonotic pathogen Toxocara canis.</title>
        <authorList>
            <person name="Zhu X.-Q."/>
            <person name="Korhonen P.K."/>
            <person name="Cai H."/>
            <person name="Young N.D."/>
            <person name="Nejsum P."/>
            <person name="von Samson-Himmelstjerna G."/>
            <person name="Boag P.R."/>
            <person name="Tan P."/>
            <person name="Li Q."/>
            <person name="Min J."/>
            <person name="Yang Y."/>
            <person name="Wang X."/>
            <person name="Fang X."/>
            <person name="Hall R.S."/>
            <person name="Hofmann A."/>
            <person name="Sternberg P.W."/>
            <person name="Jex A.R."/>
            <person name="Gasser R.B."/>
        </authorList>
    </citation>
    <scope>NUCLEOTIDE SEQUENCE [LARGE SCALE GENOMIC DNA]</scope>
    <source>
        <strain evidence="1">PN_DK_2014</strain>
    </source>
</reference>
<dbReference type="AlphaFoldDB" id="A0A0B2V5J2"/>